<organism evidence="4 5">
    <name type="scientific">Chryseobacterium taichungense</name>
    <dbReference type="NCBI Taxonomy" id="295069"/>
    <lineage>
        <taxon>Bacteria</taxon>
        <taxon>Pseudomonadati</taxon>
        <taxon>Bacteroidota</taxon>
        <taxon>Flavobacteriia</taxon>
        <taxon>Flavobacteriales</taxon>
        <taxon>Weeksellaceae</taxon>
        <taxon>Chryseobacterium group</taxon>
        <taxon>Chryseobacterium</taxon>
    </lineage>
</organism>
<gene>
    <name evidence="4" type="ORF">SAMN05421856_1052</name>
</gene>
<dbReference type="InterPro" id="IPR005543">
    <property type="entry name" value="PASTA_dom"/>
</dbReference>
<accession>A0A1H8A295</accession>
<dbReference type="RefSeq" id="WP_090000139.1">
    <property type="nucleotide sequence ID" value="NZ_FOBV01000005.1"/>
</dbReference>
<sequence length="367" mass="41052">MLKSLFHWKVLINLLLSIALFVGLIWLTFRWLEYYTNHGQEIPVPNIMNMTAQDAVKVLEDAGLKYKIDSFNYDPKYKPYQVLKVYPLPYSRVKPEALIQVMVNPKTWAPVAVPDVINKYSVLAFQRLEQVGLKVGDTIYEPSIQKDAILRILFKGNPVKPMTKVPRFSVVDVVIGSGPMRNISIPNVVGLTVKEARAVIARSMFEVGLVEHEDGSKDESDIIYYQDPAAGDVRDQGMQMDLWASKRTPAELRAKIEELNSVYRMKVDTGLPPIQYQEVPAYHEPAYEEPQVPAPPKRESPKPSSSEPQKTDAQKSAGKTTVSASEGTKPKTTTSNLANRNTGSNNKPATSNQKTAEKPKAKKVVVE</sequence>
<dbReference type="Pfam" id="PF03793">
    <property type="entry name" value="PASTA"/>
    <property type="match status" value="2"/>
</dbReference>
<feature type="domain" description="PASTA" evidence="3">
    <location>
        <begin position="39"/>
        <end position="105"/>
    </location>
</feature>
<feature type="compositionally biased region" description="Polar residues" evidence="1">
    <location>
        <begin position="317"/>
        <end position="353"/>
    </location>
</feature>
<dbReference type="STRING" id="295069.SAMN05421856_1052"/>
<name>A0A1H8A295_9FLAO</name>
<evidence type="ECO:0000259" key="3">
    <source>
        <dbReference type="PROSITE" id="PS51178"/>
    </source>
</evidence>
<dbReference type="SMART" id="SM00740">
    <property type="entry name" value="PASTA"/>
    <property type="match status" value="2"/>
</dbReference>
<dbReference type="Proteomes" id="UP000199450">
    <property type="component" value="Unassembled WGS sequence"/>
</dbReference>
<keyword evidence="4" id="KW-0723">Serine/threonine-protein kinase</keyword>
<keyword evidence="5" id="KW-1185">Reference proteome</keyword>
<evidence type="ECO:0000256" key="1">
    <source>
        <dbReference type="SAM" id="MobiDB-lite"/>
    </source>
</evidence>
<feature type="compositionally biased region" description="Basic and acidic residues" evidence="1">
    <location>
        <begin position="355"/>
        <end position="367"/>
    </location>
</feature>
<keyword evidence="2" id="KW-0812">Transmembrane</keyword>
<protein>
    <submittedName>
        <fullName evidence="4">Serine/threonine protein kinase</fullName>
    </submittedName>
</protein>
<evidence type="ECO:0000313" key="4">
    <source>
        <dbReference type="EMBL" id="SEM63899.1"/>
    </source>
</evidence>
<dbReference type="EMBL" id="FOBV01000005">
    <property type="protein sequence ID" value="SEM63899.1"/>
    <property type="molecule type" value="Genomic_DNA"/>
</dbReference>
<dbReference type="GO" id="GO:0004674">
    <property type="term" value="F:protein serine/threonine kinase activity"/>
    <property type="evidence" value="ECO:0007669"/>
    <property type="project" value="UniProtKB-KW"/>
</dbReference>
<dbReference type="PROSITE" id="PS51178">
    <property type="entry name" value="PASTA"/>
    <property type="match status" value="2"/>
</dbReference>
<proteinExistence type="predicted"/>
<feature type="transmembrane region" description="Helical" evidence="2">
    <location>
        <begin position="12"/>
        <end position="32"/>
    </location>
</feature>
<keyword evidence="2" id="KW-0472">Membrane</keyword>
<feature type="region of interest" description="Disordered" evidence="1">
    <location>
        <begin position="288"/>
        <end position="367"/>
    </location>
</feature>
<dbReference type="CDD" id="cd06577">
    <property type="entry name" value="PASTA_pknB"/>
    <property type="match status" value="3"/>
</dbReference>
<evidence type="ECO:0000256" key="2">
    <source>
        <dbReference type="SAM" id="Phobius"/>
    </source>
</evidence>
<keyword evidence="2" id="KW-1133">Transmembrane helix</keyword>
<dbReference type="Gene3D" id="3.30.10.20">
    <property type="match status" value="3"/>
</dbReference>
<evidence type="ECO:0000313" key="5">
    <source>
        <dbReference type="Proteomes" id="UP000199450"/>
    </source>
</evidence>
<feature type="domain" description="PASTA" evidence="3">
    <location>
        <begin position="178"/>
        <end position="246"/>
    </location>
</feature>
<reference evidence="5" key="1">
    <citation type="submission" date="2016-10" db="EMBL/GenBank/DDBJ databases">
        <authorList>
            <person name="Varghese N."/>
            <person name="Submissions S."/>
        </authorList>
    </citation>
    <scope>NUCLEOTIDE SEQUENCE [LARGE SCALE GENOMIC DNA]</scope>
    <source>
        <strain evidence="5">DSM 17453</strain>
    </source>
</reference>
<keyword evidence="4" id="KW-0808">Transferase</keyword>
<dbReference type="OrthoDB" id="9803895at2"/>
<keyword evidence="4" id="KW-0418">Kinase</keyword>
<dbReference type="AlphaFoldDB" id="A0A1H8A295"/>